<dbReference type="EC" id="2.7.7.72" evidence="1"/>
<evidence type="ECO:0000313" key="2">
    <source>
        <dbReference type="Proteomes" id="UP001150581"/>
    </source>
</evidence>
<dbReference type="EMBL" id="JANBPG010000031">
    <property type="protein sequence ID" value="KAJ1901351.1"/>
    <property type="molecule type" value="Genomic_DNA"/>
</dbReference>
<sequence length="502" mass="56421">MSITLTPIEAQICDLLTTVVERIHEQQPKEPRLVLRIAGGWVRDKLLGLESHDVDIAIDHMNGYELAQHVNQYLQDTGHPTRTVAKITQNPERSKHLETATTSVLGLLVDFVNLRSETYNGDSRIPNVAFGTPLEDALRRDITINALFYNIHTREVEDFTGKGLEDLKAGVIRTPLDPFKTFTDDPLRVLRVLRFASRFSYEIDKETSEAMGRMEIKEDLDRKISRERVGVELEKMAGGPHPLLSIQLILRFGLYLDIFRPPPTTTWLDPATTIDEPLAAHLTGHVFDLLERNTEILDCLSGYPRIDADPQAQRSLMLAAYLYPFRHVQVTDRKRNVPVTQVIIRDGLKLANSDIDTTLALHQLADQITQMAGSCMKGELSRCQLGLQIRVAGTRWPMAVIFAAAVEMLKSGNGVDARLVDMFGGFVRRVKEENLGEAYLFKHLVDGKAVAKLLGIKPGPGIKDVLDRVMEWQLANPEGTKEQCEVFIREEIAPGILPQKKK</sequence>
<keyword evidence="1" id="KW-0548">Nucleotidyltransferase</keyword>
<dbReference type="Proteomes" id="UP001150581">
    <property type="component" value="Unassembled WGS sequence"/>
</dbReference>
<name>A0ACC1IUW4_9FUNG</name>
<accession>A0ACC1IUW4</accession>
<protein>
    <submittedName>
        <fullName evidence="1">CCA tRNA nucleotidyltransferase, mitochondrial</fullName>
        <ecNumber evidence="1">2.7.7.72</ecNumber>
    </submittedName>
</protein>
<proteinExistence type="predicted"/>
<comment type="caution">
    <text evidence="1">The sequence shown here is derived from an EMBL/GenBank/DDBJ whole genome shotgun (WGS) entry which is preliminary data.</text>
</comment>
<keyword evidence="2" id="KW-1185">Reference proteome</keyword>
<gene>
    <name evidence="1" type="primary">CCA1</name>
    <name evidence="1" type="ORF">LPJ66_000845</name>
</gene>
<evidence type="ECO:0000313" key="1">
    <source>
        <dbReference type="EMBL" id="KAJ1901351.1"/>
    </source>
</evidence>
<keyword evidence="1" id="KW-0808">Transferase</keyword>
<reference evidence="1" key="1">
    <citation type="submission" date="2022-07" db="EMBL/GenBank/DDBJ databases">
        <title>Phylogenomic reconstructions and comparative analyses of Kickxellomycotina fungi.</title>
        <authorList>
            <person name="Reynolds N.K."/>
            <person name="Stajich J.E."/>
            <person name="Barry K."/>
            <person name="Grigoriev I.V."/>
            <person name="Crous P."/>
            <person name="Smith M.E."/>
        </authorList>
    </citation>
    <scope>NUCLEOTIDE SEQUENCE</scope>
    <source>
        <strain evidence="1">Benny 63K</strain>
    </source>
</reference>
<organism evidence="1 2">
    <name type="scientific">Kickxella alabastrina</name>
    <dbReference type="NCBI Taxonomy" id="61397"/>
    <lineage>
        <taxon>Eukaryota</taxon>
        <taxon>Fungi</taxon>
        <taxon>Fungi incertae sedis</taxon>
        <taxon>Zoopagomycota</taxon>
        <taxon>Kickxellomycotina</taxon>
        <taxon>Kickxellomycetes</taxon>
        <taxon>Kickxellales</taxon>
        <taxon>Kickxellaceae</taxon>
        <taxon>Kickxella</taxon>
    </lineage>
</organism>